<dbReference type="EMBL" id="BTSY01000001">
    <property type="protein sequence ID" value="GMT08948.1"/>
    <property type="molecule type" value="Genomic_DNA"/>
</dbReference>
<dbReference type="Proteomes" id="UP001432322">
    <property type="component" value="Unassembled WGS sequence"/>
</dbReference>
<feature type="non-terminal residue" evidence="2">
    <location>
        <position position="70"/>
    </location>
</feature>
<sequence length="70" mass="8047">PLLELPLEIVENIIAYADNAGILALRKVCRLTKKIADRLTKNINIRNLLILKEEAQYKFAFTFYRGADLL</sequence>
<organism evidence="2 3">
    <name type="scientific">Pristionchus fissidentatus</name>
    <dbReference type="NCBI Taxonomy" id="1538716"/>
    <lineage>
        <taxon>Eukaryota</taxon>
        <taxon>Metazoa</taxon>
        <taxon>Ecdysozoa</taxon>
        <taxon>Nematoda</taxon>
        <taxon>Chromadorea</taxon>
        <taxon>Rhabditida</taxon>
        <taxon>Rhabditina</taxon>
        <taxon>Diplogasteromorpha</taxon>
        <taxon>Diplogasteroidea</taxon>
        <taxon>Neodiplogasteridae</taxon>
        <taxon>Pristionchus</taxon>
    </lineage>
</organism>
<gene>
    <name evidence="2" type="ORF">PFISCL1PPCAC_245</name>
</gene>
<dbReference type="AlphaFoldDB" id="A0AAV5URZ8"/>
<name>A0AAV5URZ8_9BILA</name>
<accession>A0AAV5URZ8</accession>
<comment type="caution">
    <text evidence="2">The sequence shown here is derived from an EMBL/GenBank/DDBJ whole genome shotgun (WGS) entry which is preliminary data.</text>
</comment>
<evidence type="ECO:0000313" key="3">
    <source>
        <dbReference type="Proteomes" id="UP001432322"/>
    </source>
</evidence>
<protein>
    <recommendedName>
        <fullName evidence="1">F-box domain-containing protein</fullName>
    </recommendedName>
</protein>
<feature type="non-terminal residue" evidence="2">
    <location>
        <position position="1"/>
    </location>
</feature>
<feature type="domain" description="F-box" evidence="1">
    <location>
        <begin position="1"/>
        <end position="48"/>
    </location>
</feature>
<evidence type="ECO:0000259" key="1">
    <source>
        <dbReference type="PROSITE" id="PS50181"/>
    </source>
</evidence>
<dbReference type="PROSITE" id="PS50181">
    <property type="entry name" value="FBOX"/>
    <property type="match status" value="1"/>
</dbReference>
<keyword evidence="3" id="KW-1185">Reference proteome</keyword>
<reference evidence="2" key="1">
    <citation type="submission" date="2023-10" db="EMBL/GenBank/DDBJ databases">
        <title>Genome assembly of Pristionchus species.</title>
        <authorList>
            <person name="Yoshida K."/>
            <person name="Sommer R.J."/>
        </authorList>
    </citation>
    <scope>NUCLEOTIDE SEQUENCE</scope>
    <source>
        <strain evidence="2">RS5133</strain>
    </source>
</reference>
<proteinExistence type="predicted"/>
<evidence type="ECO:0000313" key="2">
    <source>
        <dbReference type="EMBL" id="GMT08948.1"/>
    </source>
</evidence>
<dbReference type="InterPro" id="IPR001810">
    <property type="entry name" value="F-box_dom"/>
</dbReference>
<dbReference type="Pfam" id="PF00646">
    <property type="entry name" value="F-box"/>
    <property type="match status" value="1"/>
</dbReference>